<geneLocation type="plasmid" evidence="2 3">
    <name>pP742403</name>
</geneLocation>
<dbReference type="EMBL" id="CP001294">
    <property type="protein sequence ID" value="ACK74136.1"/>
    <property type="molecule type" value="Genomic_DNA"/>
</dbReference>
<evidence type="ECO:0000313" key="3">
    <source>
        <dbReference type="Proteomes" id="UP000002384"/>
    </source>
</evidence>
<keyword evidence="3" id="KW-1185">Reference proteome</keyword>
<feature type="transmembrane region" description="Helical" evidence="1">
    <location>
        <begin position="75"/>
        <end position="95"/>
    </location>
</feature>
<feature type="transmembrane region" description="Helical" evidence="1">
    <location>
        <begin position="48"/>
        <end position="69"/>
    </location>
</feature>
<gene>
    <name evidence="2" type="ordered locus">PCC7424_5572</name>
</gene>
<dbReference type="AlphaFoldDB" id="B7KMW4"/>
<dbReference type="KEGG" id="cyc:PCC7424_5572"/>
<reference evidence="3" key="1">
    <citation type="journal article" date="2011" name="MBio">
        <title>Novel metabolic attributes of the genus Cyanothece, comprising a group of unicellular nitrogen-fixing Cyanobacteria.</title>
        <authorList>
            <person name="Bandyopadhyay A."/>
            <person name="Elvitigala T."/>
            <person name="Welsh E."/>
            <person name="Stockel J."/>
            <person name="Liberton M."/>
            <person name="Min H."/>
            <person name="Sherman L.A."/>
            <person name="Pakrasi H.B."/>
        </authorList>
    </citation>
    <scope>NUCLEOTIDE SEQUENCE [LARGE SCALE GENOMIC DNA]</scope>
    <source>
        <strain evidence="3">PCC 7424</strain>
        <plasmid evidence="3">pP742403</plasmid>
    </source>
</reference>
<keyword evidence="2" id="KW-0614">Plasmid</keyword>
<protein>
    <submittedName>
        <fullName evidence="2">Uncharacterized protein</fullName>
    </submittedName>
</protein>
<dbReference type="OrthoDB" id="514266at2"/>
<keyword evidence="1" id="KW-0812">Transmembrane</keyword>
<evidence type="ECO:0000313" key="2">
    <source>
        <dbReference type="EMBL" id="ACK74136.1"/>
    </source>
</evidence>
<dbReference type="HOGENOM" id="CLU_143510_1_0_3"/>
<keyword evidence="1" id="KW-0472">Membrane</keyword>
<accession>B7KMW4</accession>
<name>B7KMW4_GLOC7</name>
<dbReference type="Proteomes" id="UP000002384">
    <property type="component" value="Plasmid pP742403"/>
</dbReference>
<proteinExistence type="predicted"/>
<organism evidence="2 3">
    <name type="scientific">Gloeothece citriformis (strain PCC 7424)</name>
    <name type="common">Cyanothece sp. (strain PCC 7424)</name>
    <dbReference type="NCBI Taxonomy" id="65393"/>
    <lineage>
        <taxon>Bacteria</taxon>
        <taxon>Bacillati</taxon>
        <taxon>Cyanobacteriota</taxon>
        <taxon>Cyanophyceae</taxon>
        <taxon>Oscillatoriophycideae</taxon>
        <taxon>Chroococcales</taxon>
        <taxon>Aphanothecaceae</taxon>
        <taxon>Gloeothece</taxon>
        <taxon>Gloeothece citriformis</taxon>
    </lineage>
</organism>
<evidence type="ECO:0000256" key="1">
    <source>
        <dbReference type="SAM" id="Phobius"/>
    </source>
</evidence>
<sequence length="116" mass="13236">MFNMSLFEFSHHYCLAICAFLVPAILLLTLRTMWLVGQFRSQAQVQQAIIAASICACTLLLHDYTWFVIGVVMVPTYILLILACVCLSLNFWALAHPTSMTKLLKALTPYWFYKVV</sequence>
<keyword evidence="1" id="KW-1133">Transmembrane helix</keyword>
<feature type="transmembrane region" description="Helical" evidence="1">
    <location>
        <begin position="12"/>
        <end position="36"/>
    </location>
</feature>